<dbReference type="OrthoDB" id="9815825at2"/>
<feature type="domain" description="GFO/IDH/MocA-like oxidoreductase" evidence="2">
    <location>
        <begin position="131"/>
        <end position="240"/>
    </location>
</feature>
<dbReference type="InterPro" id="IPR055170">
    <property type="entry name" value="GFO_IDH_MocA-like_dom"/>
</dbReference>
<evidence type="ECO:0000259" key="1">
    <source>
        <dbReference type="Pfam" id="PF01408"/>
    </source>
</evidence>
<dbReference type="GO" id="GO:0000166">
    <property type="term" value="F:nucleotide binding"/>
    <property type="evidence" value="ECO:0007669"/>
    <property type="project" value="InterPro"/>
</dbReference>
<dbReference type="RefSeq" id="WP_012876729.1">
    <property type="nucleotide sequence ID" value="NC_013526.1"/>
</dbReference>
<organism evidence="3 4">
    <name type="scientific">Thermobaculum terrenum (strain ATCC BAA-798 / CCMEE 7001 / YNP1)</name>
    <dbReference type="NCBI Taxonomy" id="525904"/>
    <lineage>
        <taxon>Bacteria</taxon>
        <taxon>Bacillati</taxon>
        <taxon>Chloroflexota</taxon>
        <taxon>Chloroflexia</taxon>
        <taxon>Candidatus Thermobaculales</taxon>
        <taxon>Candidatus Thermobaculaceae</taxon>
        <taxon>Thermobaculum</taxon>
    </lineage>
</organism>
<feature type="domain" description="Gfo/Idh/MocA-like oxidoreductase N-terminal" evidence="1">
    <location>
        <begin position="5"/>
        <end position="123"/>
    </location>
</feature>
<dbReference type="InterPro" id="IPR000683">
    <property type="entry name" value="Gfo/Idh/MocA-like_OxRdtase_N"/>
</dbReference>
<dbReference type="AlphaFoldDB" id="D1CIX8"/>
<dbReference type="KEGG" id="ttr:Tter_2814"/>
<name>D1CIX8_THET1</name>
<dbReference type="Pfam" id="PF22725">
    <property type="entry name" value="GFO_IDH_MocA_C3"/>
    <property type="match status" value="1"/>
</dbReference>
<dbReference type="SUPFAM" id="SSF51735">
    <property type="entry name" value="NAD(P)-binding Rossmann-fold domains"/>
    <property type="match status" value="1"/>
</dbReference>
<dbReference type="EMBL" id="CP001826">
    <property type="protein sequence ID" value="ACZ43698.1"/>
    <property type="molecule type" value="Genomic_DNA"/>
</dbReference>
<dbReference type="Gene3D" id="3.30.360.10">
    <property type="entry name" value="Dihydrodipicolinate Reductase, domain 2"/>
    <property type="match status" value="1"/>
</dbReference>
<accession>D1CIX8</accession>
<dbReference type="Proteomes" id="UP000000323">
    <property type="component" value="Chromosome 2"/>
</dbReference>
<sequence length="363" mass="40068">MEGDLKVGIVGFGYWGPKLVRNFAEMSGVILEWVVDLDEAKLGKVHRDYPGVKVTTSVGEMLASDVDAVVIATPIRTHYKLARQSLLVGKHVMVEKPLTDRSEHAEELVSIADRLGLVLMVGHTFVYNGAIQALREIIASGELGDIYYVDSARLNLGLFQPDINVLWDLAPHDVSILRYILGMEPLSVSAHGSAHVRPGVHDVVYAEFAFPHNILAHVHLSWLDPCKVRRVTVVGSRKMVVCNDVADVEKIRIYDKGVERTYVTDKFSDFHLEYRYGGVHIPYVPFREPLAVQCEHFVSSIRHGTTPTTDGREGLQVVRILEQADRSLQEGGVRKPLMGLLDGSRLVGAGKDGMAVSGVAHGH</sequence>
<dbReference type="SUPFAM" id="SSF55347">
    <property type="entry name" value="Glyceraldehyde-3-phosphate dehydrogenase-like, C-terminal domain"/>
    <property type="match status" value="1"/>
</dbReference>
<dbReference type="Pfam" id="PF01408">
    <property type="entry name" value="GFO_IDH_MocA"/>
    <property type="match status" value="1"/>
</dbReference>
<dbReference type="InterPro" id="IPR036291">
    <property type="entry name" value="NAD(P)-bd_dom_sf"/>
</dbReference>
<dbReference type="Gene3D" id="3.40.50.720">
    <property type="entry name" value="NAD(P)-binding Rossmann-like Domain"/>
    <property type="match status" value="1"/>
</dbReference>
<reference evidence="4" key="1">
    <citation type="journal article" date="2010" name="Stand. Genomic Sci.">
        <title>Complete genome sequence of 'Thermobaculum terrenum' type strain (YNP1).</title>
        <authorList>
            <person name="Kiss H."/>
            <person name="Cleland D."/>
            <person name="Lapidus A."/>
            <person name="Lucas S."/>
            <person name="Glavina Del Rio T."/>
            <person name="Nolan M."/>
            <person name="Tice H."/>
            <person name="Han C."/>
            <person name="Goodwin L."/>
            <person name="Pitluck S."/>
            <person name="Liolios K."/>
            <person name="Ivanova N."/>
            <person name="Mavromatis K."/>
            <person name="Ovchinnikova G."/>
            <person name="Pati A."/>
            <person name="Chen A."/>
            <person name="Palaniappan K."/>
            <person name="Land M."/>
            <person name="Hauser L."/>
            <person name="Chang Y."/>
            <person name="Jeffries C."/>
            <person name="Lu M."/>
            <person name="Brettin T."/>
            <person name="Detter J."/>
            <person name="Goker M."/>
            <person name="Tindall B."/>
            <person name="Beck B."/>
            <person name="McDermott T."/>
            <person name="Woyke T."/>
            <person name="Bristow J."/>
            <person name="Eisen J."/>
            <person name="Markowitz V."/>
            <person name="Hugenholtz P."/>
            <person name="Kyrpides N."/>
            <person name="Klenk H."/>
            <person name="Cheng J."/>
        </authorList>
    </citation>
    <scope>NUCLEOTIDE SEQUENCE [LARGE SCALE GENOMIC DNA]</scope>
    <source>
        <strain evidence="4">ATCC BAA-798 / YNP1</strain>
    </source>
</reference>
<evidence type="ECO:0000313" key="4">
    <source>
        <dbReference type="Proteomes" id="UP000000323"/>
    </source>
</evidence>
<dbReference type="PANTHER" id="PTHR43377">
    <property type="entry name" value="BILIVERDIN REDUCTASE A"/>
    <property type="match status" value="1"/>
</dbReference>
<protein>
    <submittedName>
        <fullName evidence="3">Oxidoreductase domain protein</fullName>
    </submittedName>
</protein>
<dbReference type="eggNOG" id="COG0673">
    <property type="taxonomic scope" value="Bacteria"/>
</dbReference>
<evidence type="ECO:0000313" key="3">
    <source>
        <dbReference type="EMBL" id="ACZ43698.1"/>
    </source>
</evidence>
<keyword evidence="4" id="KW-1185">Reference proteome</keyword>
<dbReference type="STRING" id="525904.Tter_2814"/>
<dbReference type="PANTHER" id="PTHR43377:SF6">
    <property type="entry name" value="GFO_IDH_MOCA-LIKE OXIDOREDUCTASE N-TERMINAL DOMAIN-CONTAINING PROTEIN"/>
    <property type="match status" value="1"/>
</dbReference>
<evidence type="ECO:0000259" key="2">
    <source>
        <dbReference type="Pfam" id="PF22725"/>
    </source>
</evidence>
<dbReference type="InterPro" id="IPR051450">
    <property type="entry name" value="Gfo/Idh/MocA_Oxidoreductases"/>
</dbReference>
<dbReference type="HOGENOM" id="CLU_023194_10_2_0"/>
<proteinExistence type="predicted"/>
<gene>
    <name evidence="3" type="ordered locus">Tter_2814</name>
</gene>